<dbReference type="InterPro" id="IPR001127">
    <property type="entry name" value="PTS_EIIA_1_perm"/>
</dbReference>
<dbReference type="GO" id="GO:0016301">
    <property type="term" value="F:kinase activity"/>
    <property type="evidence" value="ECO:0007669"/>
    <property type="project" value="UniProtKB-KW"/>
</dbReference>
<proteinExistence type="predicted"/>
<dbReference type="Pfam" id="PF00358">
    <property type="entry name" value="PTS_EIIA_1"/>
    <property type="match status" value="1"/>
</dbReference>
<dbReference type="PANTHER" id="PTHR45008">
    <property type="entry name" value="PTS SYSTEM GLUCOSE-SPECIFIC EIIA COMPONENT"/>
    <property type="match status" value="1"/>
</dbReference>
<organism evidence="8 9">
    <name type="scientific">Psychrobacillus psychrodurans</name>
    <dbReference type="NCBI Taxonomy" id="126157"/>
    <lineage>
        <taxon>Bacteria</taxon>
        <taxon>Bacillati</taxon>
        <taxon>Bacillota</taxon>
        <taxon>Bacilli</taxon>
        <taxon>Bacillales</taxon>
        <taxon>Bacillaceae</taxon>
        <taxon>Psychrobacillus</taxon>
    </lineage>
</organism>
<reference evidence="8" key="1">
    <citation type="submission" date="2022-05" db="EMBL/GenBank/DDBJ databases">
        <authorList>
            <person name="Colautti A."/>
            <person name="Iacumin L."/>
        </authorList>
    </citation>
    <scope>NUCLEOTIDE SEQUENCE</scope>
    <source>
        <strain evidence="8">DSM 30747</strain>
    </source>
</reference>
<keyword evidence="2" id="KW-0813">Transport</keyword>
<dbReference type="PROSITE" id="PS51093">
    <property type="entry name" value="PTS_EIIA_TYPE_1"/>
    <property type="match status" value="1"/>
</dbReference>
<evidence type="ECO:0000256" key="3">
    <source>
        <dbReference type="ARBA" id="ARBA00022597"/>
    </source>
</evidence>
<dbReference type="RefSeq" id="WP_269922485.1">
    <property type="nucleotide sequence ID" value="NZ_JAMKBI010000009.1"/>
</dbReference>
<dbReference type="SUPFAM" id="SSF51261">
    <property type="entry name" value="Duplicated hybrid motif"/>
    <property type="match status" value="1"/>
</dbReference>
<evidence type="ECO:0000313" key="9">
    <source>
        <dbReference type="Proteomes" id="UP001152172"/>
    </source>
</evidence>
<name>A0A9X3LAA3_9BACI</name>
<keyword evidence="9" id="KW-1185">Reference proteome</keyword>
<accession>A0A9X3LAA3</accession>
<comment type="caution">
    <text evidence="8">The sequence shown here is derived from an EMBL/GenBank/DDBJ whole genome shotgun (WGS) entry which is preliminary data.</text>
</comment>
<evidence type="ECO:0000256" key="2">
    <source>
        <dbReference type="ARBA" id="ARBA00022448"/>
    </source>
</evidence>
<dbReference type="GO" id="GO:0005737">
    <property type="term" value="C:cytoplasm"/>
    <property type="evidence" value="ECO:0007669"/>
    <property type="project" value="UniProtKB-SubCell"/>
</dbReference>
<evidence type="ECO:0000259" key="7">
    <source>
        <dbReference type="PROSITE" id="PS51093"/>
    </source>
</evidence>
<dbReference type="AlphaFoldDB" id="A0A9X3LAA3"/>
<evidence type="ECO:0000256" key="1">
    <source>
        <dbReference type="ARBA" id="ARBA00004496"/>
    </source>
</evidence>
<sequence>MFSKFMKKNKVQVFAPLNGQVIPLEQVPDPVFSQKMMGEGVAIMPIGGDVVAPIDGTVVLISKTKHAIGIRTKDDTEVLIHVGLETVTLKGEGFNVFVKEGDVVSVGQKLMAVDWDFIKDKVPSIITPIVITNSTDRSVEYADDTASVAGETLVMSVSSK</sequence>
<dbReference type="EMBL" id="JAMKBI010000009">
    <property type="protein sequence ID" value="MCZ8534292.1"/>
    <property type="molecule type" value="Genomic_DNA"/>
</dbReference>
<keyword evidence="5" id="KW-0598">Phosphotransferase system</keyword>
<keyword evidence="6" id="KW-0418">Kinase</keyword>
<protein>
    <submittedName>
        <fullName evidence="8">PTS glucose transporter subunit IIA</fullName>
    </submittedName>
</protein>
<dbReference type="InterPro" id="IPR050890">
    <property type="entry name" value="PTS_EIIA_component"/>
</dbReference>
<feature type="domain" description="PTS EIIA type-1" evidence="7">
    <location>
        <begin position="29"/>
        <end position="133"/>
    </location>
</feature>
<evidence type="ECO:0000256" key="4">
    <source>
        <dbReference type="ARBA" id="ARBA00022679"/>
    </source>
</evidence>
<evidence type="ECO:0000313" key="8">
    <source>
        <dbReference type="EMBL" id="MCZ8534292.1"/>
    </source>
</evidence>
<evidence type="ECO:0000256" key="5">
    <source>
        <dbReference type="ARBA" id="ARBA00022683"/>
    </source>
</evidence>
<dbReference type="Gene3D" id="2.70.70.10">
    <property type="entry name" value="Glucose Permease (Domain IIA)"/>
    <property type="match status" value="1"/>
</dbReference>
<gene>
    <name evidence="8" type="ORF">M9R61_13325</name>
</gene>
<dbReference type="Proteomes" id="UP001152172">
    <property type="component" value="Unassembled WGS sequence"/>
</dbReference>
<keyword evidence="3 8" id="KW-0762">Sugar transport</keyword>
<dbReference type="NCBIfam" id="TIGR00830">
    <property type="entry name" value="PTBA"/>
    <property type="match status" value="1"/>
</dbReference>
<dbReference type="GO" id="GO:0009401">
    <property type="term" value="P:phosphoenolpyruvate-dependent sugar phosphotransferase system"/>
    <property type="evidence" value="ECO:0007669"/>
    <property type="project" value="UniProtKB-KW"/>
</dbReference>
<dbReference type="FunFam" id="2.70.70.10:FF:000001">
    <property type="entry name" value="PTS system glucose-specific IIA component"/>
    <property type="match status" value="1"/>
</dbReference>
<dbReference type="PANTHER" id="PTHR45008:SF1">
    <property type="entry name" value="PTS SYSTEM GLUCOSE-SPECIFIC EIIA COMPONENT"/>
    <property type="match status" value="1"/>
</dbReference>
<evidence type="ECO:0000256" key="6">
    <source>
        <dbReference type="ARBA" id="ARBA00022777"/>
    </source>
</evidence>
<keyword evidence="4" id="KW-0808">Transferase</keyword>
<dbReference type="InterPro" id="IPR011055">
    <property type="entry name" value="Dup_hybrid_motif"/>
</dbReference>
<comment type="subcellular location">
    <subcellularLocation>
        <location evidence="1">Cytoplasm</location>
    </subcellularLocation>
</comment>